<sequence length="104" mass="11560">VTAINTRIKATEVIVDGLINELKPKVLTTRVDMNAVLLLQLESSKALMQTFNRDFLYPTIALGILPTIYAVSLGIVIWVTCAAHHGDKTKEEKKLVLIVSRKLM</sequence>
<name>A0A7J6VQ73_THATH</name>
<organism evidence="2 3">
    <name type="scientific">Thalictrum thalictroides</name>
    <name type="common">Rue-anemone</name>
    <name type="synonym">Anemone thalictroides</name>
    <dbReference type="NCBI Taxonomy" id="46969"/>
    <lineage>
        <taxon>Eukaryota</taxon>
        <taxon>Viridiplantae</taxon>
        <taxon>Streptophyta</taxon>
        <taxon>Embryophyta</taxon>
        <taxon>Tracheophyta</taxon>
        <taxon>Spermatophyta</taxon>
        <taxon>Magnoliopsida</taxon>
        <taxon>Ranunculales</taxon>
        <taxon>Ranunculaceae</taxon>
        <taxon>Thalictroideae</taxon>
        <taxon>Thalictrum</taxon>
    </lineage>
</organism>
<keyword evidence="1" id="KW-0472">Membrane</keyword>
<proteinExistence type="predicted"/>
<dbReference type="EMBL" id="JABWDY010028923">
    <property type="protein sequence ID" value="KAF5186708.1"/>
    <property type="molecule type" value="Genomic_DNA"/>
</dbReference>
<gene>
    <name evidence="2" type="ORF">FRX31_023705</name>
</gene>
<protein>
    <submittedName>
        <fullName evidence="2">Uncharacterized protein</fullName>
    </submittedName>
</protein>
<dbReference type="Proteomes" id="UP000554482">
    <property type="component" value="Unassembled WGS sequence"/>
</dbReference>
<comment type="caution">
    <text evidence="2">The sequence shown here is derived from an EMBL/GenBank/DDBJ whole genome shotgun (WGS) entry which is preliminary data.</text>
</comment>
<keyword evidence="1" id="KW-0812">Transmembrane</keyword>
<evidence type="ECO:0000313" key="3">
    <source>
        <dbReference type="Proteomes" id="UP000554482"/>
    </source>
</evidence>
<feature type="non-terminal residue" evidence="2">
    <location>
        <position position="1"/>
    </location>
</feature>
<accession>A0A7J6VQ73</accession>
<reference evidence="2 3" key="1">
    <citation type="submission" date="2020-06" db="EMBL/GenBank/DDBJ databases">
        <title>Transcriptomic and genomic resources for Thalictrum thalictroides and T. hernandezii: Facilitating candidate gene discovery in an emerging model plant lineage.</title>
        <authorList>
            <person name="Arias T."/>
            <person name="Riano-Pachon D.M."/>
            <person name="Di Stilio V.S."/>
        </authorList>
    </citation>
    <scope>NUCLEOTIDE SEQUENCE [LARGE SCALE GENOMIC DNA]</scope>
    <source>
        <strain evidence="3">cv. WT478/WT964</strain>
        <tissue evidence="2">Leaves</tissue>
    </source>
</reference>
<keyword evidence="3" id="KW-1185">Reference proteome</keyword>
<dbReference type="AlphaFoldDB" id="A0A7J6VQ73"/>
<evidence type="ECO:0000313" key="2">
    <source>
        <dbReference type="EMBL" id="KAF5186708.1"/>
    </source>
</evidence>
<feature type="transmembrane region" description="Helical" evidence="1">
    <location>
        <begin position="55"/>
        <end position="79"/>
    </location>
</feature>
<keyword evidence="1" id="KW-1133">Transmembrane helix</keyword>
<feature type="non-terminal residue" evidence="2">
    <location>
        <position position="104"/>
    </location>
</feature>
<evidence type="ECO:0000256" key="1">
    <source>
        <dbReference type="SAM" id="Phobius"/>
    </source>
</evidence>